<feature type="domain" description="UspA" evidence="8">
    <location>
        <begin position="474"/>
        <end position="626"/>
    </location>
</feature>
<dbReference type="SUPFAM" id="SSF52402">
    <property type="entry name" value="Adenine nucleotide alpha hydrolases-like"/>
    <property type="match status" value="1"/>
</dbReference>
<feature type="transmembrane region" description="Helical" evidence="7">
    <location>
        <begin position="83"/>
        <end position="105"/>
    </location>
</feature>
<dbReference type="Pfam" id="PF13520">
    <property type="entry name" value="AA_permease_2"/>
    <property type="match status" value="1"/>
</dbReference>
<feature type="transmembrane region" description="Helical" evidence="7">
    <location>
        <begin position="40"/>
        <end position="62"/>
    </location>
</feature>
<keyword evidence="4 7" id="KW-1133">Transmembrane helix</keyword>
<evidence type="ECO:0000256" key="7">
    <source>
        <dbReference type="SAM" id="Phobius"/>
    </source>
</evidence>
<feature type="transmembrane region" description="Helical" evidence="7">
    <location>
        <begin position="125"/>
        <end position="145"/>
    </location>
</feature>
<feature type="transmembrane region" description="Helical" evidence="7">
    <location>
        <begin position="357"/>
        <end position="380"/>
    </location>
</feature>
<organism evidence="9 10">
    <name type="scientific">Conexibacter arvalis</name>
    <dbReference type="NCBI Taxonomy" id="912552"/>
    <lineage>
        <taxon>Bacteria</taxon>
        <taxon>Bacillati</taxon>
        <taxon>Actinomycetota</taxon>
        <taxon>Thermoleophilia</taxon>
        <taxon>Solirubrobacterales</taxon>
        <taxon>Conexibacteraceae</taxon>
        <taxon>Conexibacter</taxon>
    </lineage>
</organism>
<evidence type="ECO:0000259" key="8">
    <source>
        <dbReference type="Pfam" id="PF00582"/>
    </source>
</evidence>
<protein>
    <submittedName>
        <fullName evidence="9">APA family basic amino acid/polyamine antiporter</fullName>
    </submittedName>
</protein>
<evidence type="ECO:0000313" key="10">
    <source>
        <dbReference type="Proteomes" id="UP000585272"/>
    </source>
</evidence>
<dbReference type="Gene3D" id="3.40.50.620">
    <property type="entry name" value="HUPs"/>
    <property type="match status" value="1"/>
</dbReference>
<dbReference type="GO" id="GO:0005886">
    <property type="term" value="C:plasma membrane"/>
    <property type="evidence" value="ECO:0007669"/>
    <property type="project" value="UniProtKB-SubCell"/>
</dbReference>
<evidence type="ECO:0000256" key="3">
    <source>
        <dbReference type="ARBA" id="ARBA00022692"/>
    </source>
</evidence>
<feature type="transmembrane region" description="Helical" evidence="7">
    <location>
        <begin position="426"/>
        <end position="445"/>
    </location>
</feature>
<feature type="transmembrane region" description="Helical" evidence="7">
    <location>
        <begin position="152"/>
        <end position="174"/>
    </location>
</feature>
<dbReference type="InterPro" id="IPR050367">
    <property type="entry name" value="APC_superfamily"/>
</dbReference>
<feature type="transmembrane region" description="Helical" evidence="7">
    <location>
        <begin position="194"/>
        <end position="216"/>
    </location>
</feature>
<dbReference type="InterPro" id="IPR006016">
    <property type="entry name" value="UspA"/>
</dbReference>
<keyword evidence="5 7" id="KW-0472">Membrane</keyword>
<gene>
    <name evidence="9" type="ORF">BDZ31_003630</name>
</gene>
<proteinExistence type="predicted"/>
<keyword evidence="10" id="KW-1185">Reference proteome</keyword>
<feature type="transmembrane region" description="Helical" evidence="7">
    <location>
        <begin position="332"/>
        <end position="351"/>
    </location>
</feature>
<name>A0A840IGX3_9ACTN</name>
<keyword evidence="3 7" id="KW-0812">Transmembrane</keyword>
<dbReference type="Pfam" id="PF00582">
    <property type="entry name" value="Usp"/>
    <property type="match status" value="1"/>
</dbReference>
<dbReference type="AlphaFoldDB" id="A0A840IGX3"/>
<evidence type="ECO:0000256" key="6">
    <source>
        <dbReference type="SAM" id="MobiDB-lite"/>
    </source>
</evidence>
<evidence type="ECO:0000256" key="1">
    <source>
        <dbReference type="ARBA" id="ARBA00004651"/>
    </source>
</evidence>
<feature type="compositionally biased region" description="Basic and acidic residues" evidence="6">
    <location>
        <begin position="652"/>
        <end position="661"/>
    </location>
</feature>
<dbReference type="RefSeq" id="WP_183343742.1">
    <property type="nucleotide sequence ID" value="NZ_JACHNU010000005.1"/>
</dbReference>
<dbReference type="PANTHER" id="PTHR42770">
    <property type="entry name" value="AMINO ACID TRANSPORTER-RELATED"/>
    <property type="match status" value="1"/>
</dbReference>
<dbReference type="InterPro" id="IPR014729">
    <property type="entry name" value="Rossmann-like_a/b/a_fold"/>
</dbReference>
<feature type="transmembrane region" description="Helical" evidence="7">
    <location>
        <begin position="12"/>
        <end position="34"/>
    </location>
</feature>
<comment type="caution">
    <text evidence="9">The sequence shown here is derived from an EMBL/GenBank/DDBJ whole genome shotgun (WGS) entry which is preliminary data.</text>
</comment>
<feature type="region of interest" description="Disordered" evidence="6">
    <location>
        <begin position="637"/>
        <end position="661"/>
    </location>
</feature>
<feature type="transmembrane region" description="Helical" evidence="7">
    <location>
        <begin position="401"/>
        <end position="420"/>
    </location>
</feature>
<dbReference type="EMBL" id="JACHNU010000005">
    <property type="protein sequence ID" value="MBB4664029.1"/>
    <property type="molecule type" value="Genomic_DNA"/>
</dbReference>
<dbReference type="InterPro" id="IPR002293">
    <property type="entry name" value="AA/rel_permease1"/>
</dbReference>
<reference evidence="9 10" key="1">
    <citation type="submission" date="2020-08" db="EMBL/GenBank/DDBJ databases">
        <title>Genomic Encyclopedia of Archaeal and Bacterial Type Strains, Phase II (KMG-II): from individual species to whole genera.</title>
        <authorList>
            <person name="Goeker M."/>
        </authorList>
    </citation>
    <scope>NUCLEOTIDE SEQUENCE [LARGE SCALE GENOMIC DNA]</scope>
    <source>
        <strain evidence="9 10">DSM 23288</strain>
    </source>
</reference>
<accession>A0A840IGX3</accession>
<comment type="subcellular location">
    <subcellularLocation>
        <location evidence="1">Cell membrane</location>
        <topology evidence="1">Multi-pass membrane protein</topology>
    </subcellularLocation>
</comment>
<keyword evidence="2" id="KW-1003">Cell membrane</keyword>
<evidence type="ECO:0000256" key="2">
    <source>
        <dbReference type="ARBA" id="ARBA00022475"/>
    </source>
</evidence>
<feature type="transmembrane region" description="Helical" evidence="7">
    <location>
        <begin position="228"/>
        <end position="251"/>
    </location>
</feature>
<dbReference type="Proteomes" id="UP000585272">
    <property type="component" value="Unassembled WGS sequence"/>
</dbReference>
<sequence length="661" mass="69694">MRQPPSRTLSARALFALVYTTSVSSVYFALGVVAHRALGLTPVVFLVAGLFFALSSMTYVEGAALHRERGGSSVFARYAFNELVSFVAGWAILLDYAILVAVTAFTTTNYLAQFWSPLGTGLPEVLVAIGVIGAVAAWNVIGLTVRQLQRQIVIAGADLVVQLLVIVLGLILVFDPGAALDTIELGSQPAWDDVIFALTIATIAFTGLEAAASLAGEATASRRELKRLAGPGVGSIVLVYVGIAVVAVSALPVGDGAFSREDIEAPLLGVAAAFDPAWLADALRPIVALAAVTALVAACNGAMLGTSRLSYALATNRQIPAALGRLHPRRGTPYVLIACAAVVASALVIPADLEFLVGIYAVGALLAFTIAHLAIVVLRFREPDRPRAYRVPFNVTVKGRPVPLPAVVGALLSALGWISVLVLHTGARWVGLAWLLGGVALYVVYRRIDGNPLLKRVMVPESALMHEPDDVEFGSILVPVFGQPLDDDIVQTAGRLAGTVRDDLDEEGATIEAIWVFEVPMALPIDARLPEAQVRRAQEALRRAKAIGEEYEGVQVQTAMIRARRAGHGIVSEAKRRGVEAIVLAAEEPSRVRGGALLGGSGGPLENYVGEATKYVLRKATCRVILTAPAADTTDRWARRAAPAAPAAEGGSADRPEQPSR</sequence>
<dbReference type="Gene3D" id="1.20.1740.10">
    <property type="entry name" value="Amino acid/polyamine transporter I"/>
    <property type="match status" value="1"/>
</dbReference>
<evidence type="ECO:0000256" key="4">
    <source>
        <dbReference type="ARBA" id="ARBA00022989"/>
    </source>
</evidence>
<dbReference type="GO" id="GO:0022857">
    <property type="term" value="F:transmembrane transporter activity"/>
    <property type="evidence" value="ECO:0007669"/>
    <property type="project" value="InterPro"/>
</dbReference>
<evidence type="ECO:0000256" key="5">
    <source>
        <dbReference type="ARBA" id="ARBA00023136"/>
    </source>
</evidence>
<evidence type="ECO:0000313" key="9">
    <source>
        <dbReference type="EMBL" id="MBB4664029.1"/>
    </source>
</evidence>
<dbReference type="PANTHER" id="PTHR42770:SF11">
    <property type="entry name" value="INNER MEMBRANE TRANSPORT PROTEIN YBAT"/>
    <property type="match status" value="1"/>
</dbReference>
<feature type="transmembrane region" description="Helical" evidence="7">
    <location>
        <begin position="286"/>
        <end position="311"/>
    </location>
</feature>